<dbReference type="EMBL" id="VZBZ01000138">
    <property type="protein sequence ID" value="MQN78337.1"/>
    <property type="molecule type" value="Genomic_DNA"/>
</dbReference>
<reference evidence="3 4" key="1">
    <citation type="submission" date="2018-08" db="EMBL/GenBank/DDBJ databases">
        <title>A genome reference for cultivated species of the human gut microbiota.</title>
        <authorList>
            <person name="Zou Y."/>
            <person name="Xue W."/>
            <person name="Luo G."/>
        </authorList>
    </citation>
    <scope>NUCLEOTIDE SEQUENCE [LARGE SCALE GENOMIC DNA]</scope>
    <source>
        <strain evidence="3 4">AF11-14</strain>
    </source>
</reference>
<protein>
    <submittedName>
        <fullName evidence="2">DUF2335 domain-containing protein</fullName>
    </submittedName>
</protein>
<keyword evidence="1" id="KW-1133">Transmembrane helix</keyword>
<dbReference type="Pfam" id="PF10097">
    <property type="entry name" value="DUF2335"/>
    <property type="match status" value="1"/>
</dbReference>
<reference evidence="2" key="3">
    <citation type="submission" date="2022-12" db="EMBL/GenBank/DDBJ databases">
        <title>Distinct polysaccharide growth profiles of human intestinal Prevotella copri isolates.</title>
        <authorList>
            <person name="Fehlner-Peach H."/>
            <person name="Magnabosco C."/>
            <person name="Raghavan V."/>
            <person name="Scher J.U."/>
            <person name="Tett A."/>
            <person name="Cox L.M."/>
            <person name="Gottsegen C."/>
            <person name="Watters A."/>
            <person name="Wiltshire- Gordon J.D."/>
            <person name="Segata N."/>
            <person name="Bonneau R."/>
            <person name="Littman D.R."/>
        </authorList>
    </citation>
    <scope>NUCLEOTIDE SEQUENCE</scope>
    <source>
        <strain evidence="2">BU41712</strain>
    </source>
</reference>
<sequence length="152" mass="16959">MSDKKECSGEMIPANINDILEELPEDKRKVIVSTMLAIEERSYSGPLPSPEDFKAYEQTLKGSTDRIMSMTEKQVDHRIDMEKTIVKKKFFQSTLGQVLATILILFFGFISYSLAMNGHDTVAGIIGVTTVIGLAVVFVLNKIPPIYQKGEQ</sequence>
<gene>
    <name evidence="3" type="ORF">DWV60_08160</name>
    <name evidence="2" type="ORF">F7D71_10835</name>
</gene>
<accession>A0AA91A049</accession>
<dbReference type="InterPro" id="IPR019284">
    <property type="entry name" value="RP532"/>
</dbReference>
<evidence type="ECO:0000256" key="1">
    <source>
        <dbReference type="SAM" id="Phobius"/>
    </source>
</evidence>
<name>A0AA91A049_9BACT</name>
<evidence type="ECO:0000313" key="4">
    <source>
        <dbReference type="Proteomes" id="UP000286077"/>
    </source>
</evidence>
<evidence type="ECO:0000313" key="5">
    <source>
        <dbReference type="Proteomes" id="UP000423156"/>
    </source>
</evidence>
<feature type="transmembrane region" description="Helical" evidence="1">
    <location>
        <begin position="95"/>
        <end position="115"/>
    </location>
</feature>
<proteinExistence type="predicted"/>
<evidence type="ECO:0000313" key="3">
    <source>
        <dbReference type="EMBL" id="RGW67904.1"/>
    </source>
</evidence>
<feature type="transmembrane region" description="Helical" evidence="1">
    <location>
        <begin position="121"/>
        <end position="140"/>
    </location>
</feature>
<comment type="caution">
    <text evidence="2">The sequence shown here is derived from an EMBL/GenBank/DDBJ whole genome shotgun (WGS) entry which is preliminary data.</text>
</comment>
<reference evidence="5" key="2">
    <citation type="submission" date="2019-09" db="EMBL/GenBank/DDBJ databases">
        <title>Distinct polysaccharide growth profiles of human intestinal Prevotella copri isolates.</title>
        <authorList>
            <person name="Fehlner-Peach H."/>
            <person name="Magnabosco C."/>
            <person name="Raghavan V."/>
            <person name="Scher J.U."/>
            <person name="Tett A."/>
            <person name="Cox L.M."/>
            <person name="Gottsegen C."/>
            <person name="Watters A."/>
            <person name="Wiltshire- Gordon J.D."/>
            <person name="Segata N."/>
            <person name="Bonneau R."/>
            <person name="Littman D.R."/>
        </authorList>
    </citation>
    <scope>NUCLEOTIDE SEQUENCE [LARGE SCALE GENOMIC DNA]</scope>
    <source>
        <strain evidence="5">BU41712</strain>
    </source>
</reference>
<dbReference type="RefSeq" id="WP_118139994.1">
    <property type="nucleotide sequence ID" value="NZ_QSAQ01000018.1"/>
</dbReference>
<dbReference type="Proteomes" id="UP000286077">
    <property type="component" value="Unassembled WGS sequence"/>
</dbReference>
<keyword evidence="1" id="KW-0472">Membrane</keyword>
<dbReference type="EMBL" id="QSAQ01000018">
    <property type="protein sequence ID" value="RGW67904.1"/>
    <property type="molecule type" value="Genomic_DNA"/>
</dbReference>
<keyword evidence="1" id="KW-0812">Transmembrane</keyword>
<organism evidence="2 5">
    <name type="scientific">Segatella copri</name>
    <dbReference type="NCBI Taxonomy" id="165179"/>
    <lineage>
        <taxon>Bacteria</taxon>
        <taxon>Pseudomonadati</taxon>
        <taxon>Bacteroidota</taxon>
        <taxon>Bacteroidia</taxon>
        <taxon>Bacteroidales</taxon>
        <taxon>Prevotellaceae</taxon>
        <taxon>Segatella</taxon>
    </lineage>
</organism>
<dbReference type="Proteomes" id="UP000423156">
    <property type="component" value="Unassembled WGS sequence"/>
</dbReference>
<evidence type="ECO:0000313" key="2">
    <source>
        <dbReference type="EMBL" id="MQN78337.1"/>
    </source>
</evidence>
<dbReference type="AlphaFoldDB" id="A0AA91A049"/>